<protein>
    <submittedName>
        <fullName evidence="1">Uncharacterized protein</fullName>
    </submittedName>
</protein>
<accession>A0A154PCC8</accession>
<gene>
    <name evidence="1" type="ORF">WN55_00217</name>
</gene>
<reference evidence="1 2" key="1">
    <citation type="submission" date="2015-07" db="EMBL/GenBank/DDBJ databases">
        <title>The genome of Dufourea novaeangliae.</title>
        <authorList>
            <person name="Pan H."/>
            <person name="Kapheim K."/>
        </authorList>
    </citation>
    <scope>NUCLEOTIDE SEQUENCE [LARGE SCALE GENOMIC DNA]</scope>
    <source>
        <strain evidence="1">0120121106</strain>
        <tissue evidence="1">Whole body</tissue>
    </source>
</reference>
<organism evidence="1 2">
    <name type="scientific">Dufourea novaeangliae</name>
    <name type="common">Sweat bee</name>
    <dbReference type="NCBI Taxonomy" id="178035"/>
    <lineage>
        <taxon>Eukaryota</taxon>
        <taxon>Metazoa</taxon>
        <taxon>Ecdysozoa</taxon>
        <taxon>Arthropoda</taxon>
        <taxon>Hexapoda</taxon>
        <taxon>Insecta</taxon>
        <taxon>Pterygota</taxon>
        <taxon>Neoptera</taxon>
        <taxon>Endopterygota</taxon>
        <taxon>Hymenoptera</taxon>
        <taxon>Apocrita</taxon>
        <taxon>Aculeata</taxon>
        <taxon>Apoidea</taxon>
        <taxon>Anthophila</taxon>
        <taxon>Halictidae</taxon>
        <taxon>Rophitinae</taxon>
        <taxon>Dufourea</taxon>
    </lineage>
</organism>
<sequence length="253" mass="28248">MRTTSAGESQKSVEPLADITESTYYLESFEIDLRSNGDEKPYANHVAGNEALSFIKDDGKPTSAAATCNSNRLSVDRGRIKDRAAMKLREIVALQRDGAIPIPMKVKPRHRLHRQCTCRTLTAFSAERRNEPDRHPRQPVSLMSAMAAVVAGQSIAKGGSYTRRILSGHEHHESAAAVANVVVGRAESCLLRGTKRISHVLVVQEETNRAETLEDRRHLDRPSVIGVYLPWRSNERTTCEQVAPASRRLQMWR</sequence>
<name>A0A154PCC8_DUFNO</name>
<dbReference type="EMBL" id="KQ434870">
    <property type="protein sequence ID" value="KZC09545.1"/>
    <property type="molecule type" value="Genomic_DNA"/>
</dbReference>
<dbReference type="AlphaFoldDB" id="A0A154PCC8"/>
<evidence type="ECO:0000313" key="1">
    <source>
        <dbReference type="EMBL" id="KZC09545.1"/>
    </source>
</evidence>
<dbReference type="Proteomes" id="UP000076502">
    <property type="component" value="Unassembled WGS sequence"/>
</dbReference>
<evidence type="ECO:0000313" key="2">
    <source>
        <dbReference type="Proteomes" id="UP000076502"/>
    </source>
</evidence>
<proteinExistence type="predicted"/>
<keyword evidence="2" id="KW-1185">Reference proteome</keyword>